<evidence type="ECO:0000313" key="2">
    <source>
        <dbReference type="Proteomes" id="UP000004754"/>
    </source>
</evidence>
<accession>E6MJB2</accession>
<dbReference type="SUPFAM" id="SSF54171">
    <property type="entry name" value="DNA-binding domain"/>
    <property type="match status" value="1"/>
</dbReference>
<evidence type="ECO:0000313" key="1">
    <source>
        <dbReference type="EMBL" id="EFV00789.1"/>
    </source>
</evidence>
<keyword evidence="2" id="KW-1185">Reference proteome</keyword>
<name>E6MJB2_9FIRM</name>
<protein>
    <submittedName>
        <fullName evidence="1">AP2 domain protein</fullName>
    </submittedName>
</protein>
<comment type="caution">
    <text evidence="1">The sequence shown here is derived from an EMBL/GenBank/DDBJ whole genome shotgun (WGS) entry which is preliminary data.</text>
</comment>
<proteinExistence type="predicted"/>
<dbReference type="GO" id="GO:0003677">
    <property type="term" value="F:DNA binding"/>
    <property type="evidence" value="ECO:0007669"/>
    <property type="project" value="InterPro"/>
</dbReference>
<gene>
    <name evidence="1" type="ORF">HMP0721_2097</name>
</gene>
<dbReference type="STRING" id="887929.HMP0721_2097"/>
<organism evidence="1 2">
    <name type="scientific">Pseudoramibacter alactolyticus ATCC 23263</name>
    <dbReference type="NCBI Taxonomy" id="887929"/>
    <lineage>
        <taxon>Bacteria</taxon>
        <taxon>Bacillati</taxon>
        <taxon>Bacillota</taxon>
        <taxon>Clostridia</taxon>
        <taxon>Eubacteriales</taxon>
        <taxon>Eubacteriaceae</taxon>
        <taxon>Pseudoramibacter</taxon>
    </lineage>
</organism>
<dbReference type="OrthoDB" id="552713at2"/>
<dbReference type="eggNOG" id="ENOG5032U0J">
    <property type="taxonomic scope" value="Bacteria"/>
</dbReference>
<dbReference type="HOGENOM" id="CLU_074566_0_0_9"/>
<dbReference type="EMBL" id="AEQN01000027">
    <property type="protein sequence ID" value="EFV00789.1"/>
    <property type="molecule type" value="Genomic_DNA"/>
</dbReference>
<dbReference type="AlphaFoldDB" id="E6MJB2"/>
<reference evidence="1 2" key="1">
    <citation type="submission" date="2010-12" db="EMBL/GenBank/DDBJ databases">
        <authorList>
            <person name="Muzny D."/>
            <person name="Qin X."/>
            <person name="Deng J."/>
            <person name="Jiang H."/>
            <person name="Liu Y."/>
            <person name="Qu J."/>
            <person name="Song X.-Z."/>
            <person name="Zhang L."/>
            <person name="Thornton R."/>
            <person name="Coyle M."/>
            <person name="Francisco L."/>
            <person name="Jackson L."/>
            <person name="Javaid M."/>
            <person name="Korchina V."/>
            <person name="Kovar C."/>
            <person name="Mata R."/>
            <person name="Mathew T."/>
            <person name="Ngo R."/>
            <person name="Nguyen L."/>
            <person name="Nguyen N."/>
            <person name="Okwuonu G."/>
            <person name="Ongeri F."/>
            <person name="Pham C."/>
            <person name="Simmons D."/>
            <person name="Wilczek-Boney K."/>
            <person name="Hale W."/>
            <person name="Jakkamsetti A."/>
            <person name="Pham P."/>
            <person name="Ruth R."/>
            <person name="San Lucas F."/>
            <person name="Warren J."/>
            <person name="Zhang J."/>
            <person name="Zhao Z."/>
            <person name="Zhou C."/>
            <person name="Zhu D."/>
            <person name="Lee S."/>
            <person name="Bess C."/>
            <person name="Blankenburg K."/>
            <person name="Forbes L."/>
            <person name="Fu Q."/>
            <person name="Gubbala S."/>
            <person name="Hirani K."/>
            <person name="Jayaseelan J.C."/>
            <person name="Lara F."/>
            <person name="Munidasa M."/>
            <person name="Palculict T."/>
            <person name="Patil S."/>
            <person name="Pu L.-L."/>
            <person name="Saada N."/>
            <person name="Tang L."/>
            <person name="Weissenberger G."/>
            <person name="Zhu Y."/>
            <person name="Hemphill L."/>
            <person name="Shang Y."/>
            <person name="Youmans B."/>
            <person name="Ayvaz T."/>
            <person name="Ross M."/>
            <person name="Santibanez J."/>
            <person name="Aqrawi P."/>
            <person name="Gross S."/>
            <person name="Joshi V."/>
            <person name="Fowler G."/>
            <person name="Nazareth L."/>
            <person name="Reid J."/>
            <person name="Worley K."/>
            <person name="Petrosino J."/>
            <person name="Highlander S."/>
            <person name="Gibbs R."/>
        </authorList>
    </citation>
    <scope>NUCLEOTIDE SEQUENCE [LARGE SCALE GENOMIC DNA]</scope>
    <source>
        <strain evidence="1 2">ATCC 23263</strain>
    </source>
</reference>
<dbReference type="Proteomes" id="UP000004754">
    <property type="component" value="Unassembled WGS sequence"/>
</dbReference>
<sequence>MSRYLDLKGKRFGKLTALHRIEDGEKGYAKWLCKCDCGGEIIVDTKRLQRGTVTNCGCEPKKTAGNGSIAEDLTGRRFGKLVVVRRAENKNGRVRWLCQCDCGHRAVFTAKQLKAGQTTSCGCQRKRHLHYKNLRGRWFGRLTALYPTAHRDKKGSIKWKCRCACGNECLVTEDALVHGNTRSCGCRKTEVQGAVFKKVSLYEGTSYTLLKYRNAIRSDNASGYTGVYENKNGKYKAVIGFKGKVYHLGTHDTLQAAAAMRRYAEKILHQGFCEAFERWKVLSRGDPAWETDNPLIYEVSFKDREFDITCNIEALEKEWAEER</sequence>
<dbReference type="InterPro" id="IPR016177">
    <property type="entry name" value="DNA-bd_dom_sf"/>
</dbReference>